<dbReference type="AlphaFoldDB" id="X0SXC8"/>
<organism evidence="1">
    <name type="scientific">marine sediment metagenome</name>
    <dbReference type="NCBI Taxonomy" id="412755"/>
    <lineage>
        <taxon>unclassified sequences</taxon>
        <taxon>metagenomes</taxon>
        <taxon>ecological metagenomes</taxon>
    </lineage>
</organism>
<sequence length="276" mass="31785">RPEFALDYQVAINNQCWALKNLADQKYFYYQYHNFGWLDWGLYSIGDNIEIAHPNKRQSAFSFTPTSATYFKFMPKNFAMYGVSEMLVSMDDEDIEFTGYREGSIDPATPLTNSYSELTDTNPTTGDFNVGDNYTVIDSFSGASIDTNNWRISNSQYLEVTGGELKTKFDAANQTCYVDSFGKWMLPYDRHWRCWVNFEMDNWAAPTGSDYSRIRFQAYDVQNSGYTAYIERRINSTEDQAYMYYAGVNGSGGSYTNAVDDGFDSDFTSLRFLLYH</sequence>
<protein>
    <submittedName>
        <fullName evidence="1">Uncharacterized protein</fullName>
    </submittedName>
</protein>
<gene>
    <name evidence="1" type="ORF">S01H1_30470</name>
</gene>
<feature type="non-terminal residue" evidence="1">
    <location>
        <position position="276"/>
    </location>
</feature>
<accession>X0SXC8</accession>
<evidence type="ECO:0000313" key="1">
    <source>
        <dbReference type="EMBL" id="GAF85863.1"/>
    </source>
</evidence>
<feature type="non-terminal residue" evidence="1">
    <location>
        <position position="1"/>
    </location>
</feature>
<comment type="caution">
    <text evidence="1">The sequence shown here is derived from an EMBL/GenBank/DDBJ whole genome shotgun (WGS) entry which is preliminary data.</text>
</comment>
<reference evidence="1" key="1">
    <citation type="journal article" date="2014" name="Front. Microbiol.">
        <title>High frequency of phylogenetically diverse reductive dehalogenase-homologous genes in deep subseafloor sedimentary metagenomes.</title>
        <authorList>
            <person name="Kawai M."/>
            <person name="Futagami T."/>
            <person name="Toyoda A."/>
            <person name="Takaki Y."/>
            <person name="Nishi S."/>
            <person name="Hori S."/>
            <person name="Arai W."/>
            <person name="Tsubouchi T."/>
            <person name="Morono Y."/>
            <person name="Uchiyama I."/>
            <person name="Ito T."/>
            <person name="Fujiyama A."/>
            <person name="Inagaki F."/>
            <person name="Takami H."/>
        </authorList>
    </citation>
    <scope>NUCLEOTIDE SEQUENCE</scope>
    <source>
        <strain evidence="1">Expedition CK06-06</strain>
    </source>
</reference>
<name>X0SXC8_9ZZZZ</name>
<dbReference type="EMBL" id="BARS01018753">
    <property type="protein sequence ID" value="GAF85863.1"/>
    <property type="molecule type" value="Genomic_DNA"/>
</dbReference>
<proteinExistence type="predicted"/>